<keyword evidence="3" id="KW-1185">Reference proteome</keyword>
<dbReference type="OrthoDB" id="4363600at2759"/>
<dbReference type="eggNOG" id="ENOG502RP7J">
    <property type="taxonomic scope" value="Eukaryota"/>
</dbReference>
<protein>
    <submittedName>
        <fullName evidence="2">Pc16g02230 protein</fullName>
    </submittedName>
</protein>
<feature type="region of interest" description="Disordered" evidence="1">
    <location>
        <begin position="430"/>
        <end position="455"/>
    </location>
</feature>
<dbReference type="AlphaFoldDB" id="B6H794"/>
<organism evidence="2 3">
    <name type="scientific">Penicillium rubens (strain ATCC 28089 / DSM 1075 / NRRL 1951 / Wisconsin 54-1255)</name>
    <name type="common">Penicillium chrysogenum</name>
    <dbReference type="NCBI Taxonomy" id="500485"/>
    <lineage>
        <taxon>Eukaryota</taxon>
        <taxon>Fungi</taxon>
        <taxon>Dikarya</taxon>
        <taxon>Ascomycota</taxon>
        <taxon>Pezizomycotina</taxon>
        <taxon>Eurotiomycetes</taxon>
        <taxon>Eurotiomycetidae</taxon>
        <taxon>Eurotiales</taxon>
        <taxon>Aspergillaceae</taxon>
        <taxon>Penicillium</taxon>
        <taxon>Penicillium chrysogenum species complex</taxon>
    </lineage>
</organism>
<evidence type="ECO:0000313" key="3">
    <source>
        <dbReference type="Proteomes" id="UP000000724"/>
    </source>
</evidence>
<dbReference type="VEuPathDB" id="FungiDB:PCH_Pc16g02230"/>
<evidence type="ECO:0000256" key="1">
    <source>
        <dbReference type="SAM" id="MobiDB-lite"/>
    </source>
</evidence>
<reference evidence="2 3" key="1">
    <citation type="journal article" date="2008" name="Nat. Biotechnol.">
        <title>Genome sequencing and analysis of the filamentous fungus Penicillium chrysogenum.</title>
        <authorList>
            <person name="van den Berg M.A."/>
            <person name="Albang R."/>
            <person name="Albermann K."/>
            <person name="Badger J.H."/>
            <person name="Daran J.-M."/>
            <person name="Driessen A.J.M."/>
            <person name="Garcia-Estrada C."/>
            <person name="Fedorova N.D."/>
            <person name="Harris D.M."/>
            <person name="Heijne W.H.M."/>
            <person name="Joardar V.S."/>
            <person name="Kiel J.A.K.W."/>
            <person name="Kovalchuk A."/>
            <person name="Martin J.F."/>
            <person name="Nierman W.C."/>
            <person name="Nijland J.G."/>
            <person name="Pronk J.T."/>
            <person name="Roubos J.A."/>
            <person name="van der Klei I.J."/>
            <person name="van Peij N.N.M.E."/>
            <person name="Veenhuis M."/>
            <person name="von Doehren H."/>
            <person name="Wagner C."/>
            <person name="Wortman J.R."/>
            <person name="Bovenberg R.A.L."/>
        </authorList>
    </citation>
    <scope>NUCLEOTIDE SEQUENCE [LARGE SCALE GENOMIC DNA]</scope>
    <source>
        <strain evidence="3">ATCC 28089 / DSM 1075 / NRRL 1951 / Wisconsin 54-1255</strain>
    </source>
</reference>
<dbReference type="STRING" id="500485.B6H794"/>
<dbReference type="EMBL" id="AM920431">
    <property type="protein sequence ID" value="CAP92893.1"/>
    <property type="molecule type" value="Genomic_DNA"/>
</dbReference>
<gene>
    <name evidence="2" type="ORF">Pc16g02230</name>
    <name evidence="2" type="ORF">PCH_Pc16g02230</name>
</gene>
<sequence>MQSPRLSPSADDMIPVNPLKRVKPTKSTNPNPPKDPQPVTKELSFASYLNRYMRHPWGVIDYHIYLTHIESGRDKLRREKECHLLETTGFAQVTLHDEPVLNNIPAYTNPTVFFVSLPVPDIQNESSNALLVLGFDLQSDRLQGYFFEPESPVENYDDLWEVWSQGEGHLVIDVPVDRFLAIIRHTMQHRIEILEIGVLHHYGLTTREFQAGLDMVVTVQFLQFVDDFAELLSEEPDELRETYTPFQDELRELLASGSRDAWFAVRDGLNIEQYRQKQLKKVVSSGLFQGQDVLVLRDGSEEITEKDKSRPVKIVPGHRRWSWSKLRVRVLLFRSIEIKSPGVHDSGLYMYKCPKQDNSSIQIAIKICEIHENPRKSDRQKKKCTASLAQSGIARNHSCGVTWLNWGVAGITFSPIGQTINGMSWQRQSCSSSFLGPRPQGPKGTDPQPPISLRV</sequence>
<feature type="region of interest" description="Disordered" evidence="1">
    <location>
        <begin position="1"/>
        <end position="40"/>
    </location>
</feature>
<accession>B6H794</accession>
<evidence type="ECO:0000313" key="2">
    <source>
        <dbReference type="EMBL" id="CAP92893.1"/>
    </source>
</evidence>
<proteinExistence type="predicted"/>
<name>B6H794_PENRW</name>
<dbReference type="BioCyc" id="PCHR:PC16G02230-MONOMER"/>
<dbReference type="HOGENOM" id="CLU_043691_0_0_1"/>
<dbReference type="OMA" id="MRHPWGV"/>
<dbReference type="Proteomes" id="UP000000724">
    <property type="component" value="Contig Pc00c16"/>
</dbReference>